<protein>
    <submittedName>
        <fullName evidence="2">Uncharacterized protein</fullName>
    </submittedName>
</protein>
<name>S9PJ70_CYSF2</name>
<sequence>MCEPKDSDTKVSTGAVSAAVGGALVTEEEEAASTAQWNAQQSTATSPRR</sequence>
<feature type="region of interest" description="Disordered" evidence="1">
    <location>
        <begin position="27"/>
        <end position="49"/>
    </location>
</feature>
<dbReference type="Proteomes" id="UP000011682">
    <property type="component" value="Unassembled WGS sequence"/>
</dbReference>
<proteinExistence type="predicted"/>
<reference evidence="2" key="1">
    <citation type="submission" date="2013-05" db="EMBL/GenBank/DDBJ databases">
        <title>Genome assembly of Cystobacter fuscus DSM 2262.</title>
        <authorList>
            <person name="Sharma G."/>
            <person name="Khatri I."/>
            <person name="Kaur C."/>
            <person name="Mayilraj S."/>
            <person name="Subramanian S."/>
        </authorList>
    </citation>
    <scope>NUCLEOTIDE SEQUENCE [LARGE SCALE GENOMIC DNA]</scope>
    <source>
        <strain evidence="2">DSM 2262</strain>
    </source>
</reference>
<evidence type="ECO:0000313" key="2">
    <source>
        <dbReference type="EMBL" id="EPX62462.1"/>
    </source>
</evidence>
<gene>
    <name evidence="2" type="ORF">D187_008650</name>
</gene>
<evidence type="ECO:0000313" key="3">
    <source>
        <dbReference type="Proteomes" id="UP000011682"/>
    </source>
</evidence>
<feature type="compositionally biased region" description="Polar residues" evidence="1">
    <location>
        <begin position="33"/>
        <end position="49"/>
    </location>
</feature>
<accession>S9PJ70</accession>
<organism evidence="2 3">
    <name type="scientific">Cystobacter fuscus (strain ATCC 25194 / DSM 2262 / NBRC 100088 / M29)</name>
    <dbReference type="NCBI Taxonomy" id="1242864"/>
    <lineage>
        <taxon>Bacteria</taxon>
        <taxon>Pseudomonadati</taxon>
        <taxon>Myxococcota</taxon>
        <taxon>Myxococcia</taxon>
        <taxon>Myxococcales</taxon>
        <taxon>Cystobacterineae</taxon>
        <taxon>Archangiaceae</taxon>
        <taxon>Cystobacter</taxon>
    </lineage>
</organism>
<keyword evidence="3" id="KW-1185">Reference proteome</keyword>
<evidence type="ECO:0000256" key="1">
    <source>
        <dbReference type="SAM" id="MobiDB-lite"/>
    </source>
</evidence>
<comment type="caution">
    <text evidence="2">The sequence shown here is derived from an EMBL/GenBank/DDBJ whole genome shotgun (WGS) entry which is preliminary data.</text>
</comment>
<dbReference type="AlphaFoldDB" id="S9PJ70"/>
<dbReference type="EMBL" id="ANAH02000007">
    <property type="protein sequence ID" value="EPX62462.1"/>
    <property type="molecule type" value="Genomic_DNA"/>
</dbReference>